<feature type="compositionally biased region" description="Polar residues" evidence="1">
    <location>
        <begin position="485"/>
        <end position="496"/>
    </location>
</feature>
<gene>
    <name evidence="2" type="ORF">OSTQU699_LOCUS9649</name>
</gene>
<evidence type="ECO:0000256" key="1">
    <source>
        <dbReference type="SAM" id="MobiDB-lite"/>
    </source>
</evidence>
<dbReference type="PANTHER" id="PTHR40050:SF1">
    <property type="entry name" value="INNER SPORE COAT PROTEIN H"/>
    <property type="match status" value="1"/>
</dbReference>
<reference evidence="2" key="1">
    <citation type="submission" date="2020-12" db="EMBL/GenBank/DDBJ databases">
        <authorList>
            <person name="Iha C."/>
        </authorList>
    </citation>
    <scope>NUCLEOTIDE SEQUENCE</scope>
</reference>
<dbReference type="EMBL" id="CAJHUC010002736">
    <property type="protein sequence ID" value="CAD7704294.1"/>
    <property type="molecule type" value="Genomic_DNA"/>
</dbReference>
<feature type="region of interest" description="Disordered" evidence="1">
    <location>
        <begin position="484"/>
        <end position="509"/>
    </location>
</feature>
<feature type="compositionally biased region" description="Gly residues" evidence="1">
    <location>
        <begin position="45"/>
        <end position="63"/>
    </location>
</feature>
<organism evidence="2 3">
    <name type="scientific">Ostreobium quekettii</name>
    <dbReference type="NCBI Taxonomy" id="121088"/>
    <lineage>
        <taxon>Eukaryota</taxon>
        <taxon>Viridiplantae</taxon>
        <taxon>Chlorophyta</taxon>
        <taxon>core chlorophytes</taxon>
        <taxon>Ulvophyceae</taxon>
        <taxon>TCBD clade</taxon>
        <taxon>Bryopsidales</taxon>
        <taxon>Ostreobineae</taxon>
        <taxon>Ostreobiaceae</taxon>
        <taxon>Ostreobium</taxon>
    </lineage>
</organism>
<dbReference type="PANTHER" id="PTHR40050">
    <property type="entry name" value="INNER SPORE COAT PROTEIN H"/>
    <property type="match status" value="1"/>
</dbReference>
<dbReference type="InterPro" id="IPR014867">
    <property type="entry name" value="Spore_coat_CotH_CotH2/3/7"/>
</dbReference>
<dbReference type="Pfam" id="PF08757">
    <property type="entry name" value="CotH"/>
    <property type="match status" value="1"/>
</dbReference>
<feature type="region of interest" description="Disordered" evidence="1">
    <location>
        <begin position="1"/>
        <end position="127"/>
    </location>
</feature>
<dbReference type="AlphaFoldDB" id="A0A8S1JEG4"/>
<dbReference type="OrthoDB" id="10267127at2759"/>
<keyword evidence="3" id="KW-1185">Reference proteome</keyword>
<feature type="non-terminal residue" evidence="2">
    <location>
        <position position="527"/>
    </location>
</feature>
<evidence type="ECO:0000313" key="2">
    <source>
        <dbReference type="EMBL" id="CAD7704294.1"/>
    </source>
</evidence>
<name>A0A8S1JEG4_9CHLO</name>
<proteinExistence type="predicted"/>
<evidence type="ECO:0008006" key="4">
    <source>
        <dbReference type="Google" id="ProtNLM"/>
    </source>
</evidence>
<feature type="compositionally biased region" description="Low complexity" evidence="1">
    <location>
        <begin position="92"/>
        <end position="105"/>
    </location>
</feature>
<protein>
    <recommendedName>
        <fullName evidence="4">Spore coat protein CotH</fullName>
    </recommendedName>
</protein>
<feature type="compositionally biased region" description="Basic and acidic residues" evidence="1">
    <location>
        <begin position="65"/>
        <end position="91"/>
    </location>
</feature>
<accession>A0A8S1JEG4</accession>
<sequence length="527" mass="59296">MALLLTTAAQPPGRDDSERPDRRPPEQRDRDRDDRDREPGRERFGPGGFGGPGGFAGRGGPPGGEQRKLLKEFDRDENGWLNREERAEARKAAQQQQEGQRRPGPFGRGGFRGEREPAKPGAQVRPGEVASYPEAELYDHSVVRTLFFEFENEDWEQELEDFHNTDVDVPATMIVDGKRYENVGMRFRGMSSYGMVPAGYKRSFNVSVDLAEDDQRLYGYRTLNLLNSHGDPTFLSTVLYSKIASPYIPVPQANHVHVVINGESWGVYVNVQQFNKDFLAEHFESTKGTRWKVSGSPRADGGLRYLGDDLDEYKQRFEMKSNDGRKAWNRLVELCRTLNETPLEELESALEPMLDIDSTLKFLALDVALVNSDGYWTRASDYSLFLDKDKRAIAEAKLVVERIEKAVTEIALIGRADETAAEVKVSVDRAVGEVDSAVLQYVRQIAEESLHWDDVAPFVTQQAQLLQPYVAADTRRLTSLEEFEASTSVNEQSAQDSGGGTAAEPDNSLRSFFEKRRAFLLEATEPK</sequence>
<comment type="caution">
    <text evidence="2">The sequence shown here is derived from an EMBL/GenBank/DDBJ whole genome shotgun (WGS) entry which is preliminary data.</text>
</comment>
<feature type="compositionally biased region" description="Basic and acidic residues" evidence="1">
    <location>
        <begin position="13"/>
        <end position="44"/>
    </location>
</feature>
<dbReference type="Proteomes" id="UP000708148">
    <property type="component" value="Unassembled WGS sequence"/>
</dbReference>
<evidence type="ECO:0000313" key="3">
    <source>
        <dbReference type="Proteomes" id="UP000708148"/>
    </source>
</evidence>